<name>A0A4R5D952_9ACTN</name>
<evidence type="ECO:0000259" key="1">
    <source>
        <dbReference type="Pfam" id="PF10022"/>
    </source>
</evidence>
<dbReference type="Proteomes" id="UP000294739">
    <property type="component" value="Unassembled WGS sequence"/>
</dbReference>
<organism evidence="3 4">
    <name type="scientific">Jiangella asiatica</name>
    <dbReference type="NCBI Taxonomy" id="2530372"/>
    <lineage>
        <taxon>Bacteria</taxon>
        <taxon>Bacillati</taxon>
        <taxon>Actinomycetota</taxon>
        <taxon>Actinomycetes</taxon>
        <taxon>Jiangellales</taxon>
        <taxon>Jiangellaceae</taxon>
        <taxon>Jiangella</taxon>
    </lineage>
</organism>
<gene>
    <name evidence="3" type="ORF">E1269_14705</name>
</gene>
<protein>
    <submittedName>
        <fullName evidence="3">DUF2264 domain-containing protein</fullName>
    </submittedName>
</protein>
<dbReference type="InParanoid" id="A0A4R5D952"/>
<dbReference type="InterPro" id="IPR049237">
    <property type="entry name" value="DUF2264_C"/>
</dbReference>
<reference evidence="3 4" key="1">
    <citation type="submission" date="2019-03" db="EMBL/GenBank/DDBJ databases">
        <title>Draft genome sequences of novel Actinobacteria.</title>
        <authorList>
            <person name="Sahin N."/>
            <person name="Ay H."/>
            <person name="Saygin H."/>
        </authorList>
    </citation>
    <scope>NUCLEOTIDE SEQUENCE [LARGE SCALE GENOMIC DNA]</scope>
    <source>
        <strain evidence="3 4">5K138</strain>
    </source>
</reference>
<dbReference type="PANTHER" id="PTHR35339">
    <property type="entry name" value="LINALOOL DEHYDRATASE_ISOMERASE DOMAIN-CONTAINING PROTEIN"/>
    <property type="match status" value="1"/>
</dbReference>
<evidence type="ECO:0000259" key="2">
    <source>
        <dbReference type="Pfam" id="PF20938"/>
    </source>
</evidence>
<feature type="domain" description="DUF2264" evidence="1">
    <location>
        <begin position="65"/>
        <end position="404"/>
    </location>
</feature>
<dbReference type="Pfam" id="PF20938">
    <property type="entry name" value="DUF2264_C"/>
    <property type="match status" value="1"/>
</dbReference>
<proteinExistence type="predicted"/>
<dbReference type="InterPro" id="IPR016624">
    <property type="entry name" value="UCP014753"/>
</dbReference>
<evidence type="ECO:0000313" key="3">
    <source>
        <dbReference type="EMBL" id="TDE09267.1"/>
    </source>
</evidence>
<dbReference type="OrthoDB" id="9813465at2"/>
<dbReference type="AlphaFoldDB" id="A0A4R5D952"/>
<dbReference type="Pfam" id="PF10022">
    <property type="entry name" value="DUF2264"/>
    <property type="match status" value="1"/>
</dbReference>
<dbReference type="EMBL" id="SMKZ01000019">
    <property type="protein sequence ID" value="TDE09267.1"/>
    <property type="molecule type" value="Genomic_DNA"/>
</dbReference>
<dbReference type="InterPro" id="IPR049349">
    <property type="entry name" value="DUF2264_N"/>
</dbReference>
<accession>A0A4R5D952</accession>
<dbReference type="PIRSF" id="PIRSF014753">
    <property type="entry name" value="UCP014753"/>
    <property type="match status" value="1"/>
</dbReference>
<keyword evidence="4" id="KW-1185">Reference proteome</keyword>
<dbReference type="PANTHER" id="PTHR35339:SF4">
    <property type="entry name" value="LINALOOL DEHYDRATASE_ISOMERASE DOMAIN-CONTAINING PROTEIN"/>
    <property type="match status" value="1"/>
</dbReference>
<sequence length="661" mass="72777">MDDDPHRPAARVHLRAGGLARGRSASGREAAGHHAVLRRRRTLLSHFDRCRVVTNPLTGNDLGSRGDAQRAVTALCEPVLARFVPGSGRARLGGAGAQYAPGVAELEGFARPLWGLAPLAAGGGNVDWQPYLHGLSSGTDPNHPEYWGPAGDNDQRLVEMAAIAVAIALVPDRVWEPLTTCDQQNLSRWLARINDVAVNDNNWLFFKVIVNEALRLVDTPGFDAEGQTQALNRLERFYLGDGWYADGPTARRDYYVPWAMHFYGLLYARLAADHDPRRCDRFRERAATFAGDFLRWFARDGSALPFGRSLTYRFAQGAFWGALAFAGVEALPWGQIKGLLLRQLRWWARQPMFDEAGLLSIGYAYPNLTIAEQYNAPGSPYWSLKAFLPLALTADHPFWLAAESDSPAVAGTSKQPHAGMLVSMDEPSGHVTALVSGQQHVAVRHGAAKYAKFAYSTAFGFSVPAGDRGLDQVAPDSMLALSEDETHWRVRAELEDARLDGDVLWSRWRPWHDVEIETWLWFHGLWHARVHRIASGRRIVSAEGGFAVDLQAAELSGAHARVERGQAFCAGSTMVSGLRDVRDVACGDLRAGEVLRVFPNTNVLRPRTSLPVLRGAHDVGEHWLCTAVFAGVGDDGWADAWNNAPSFEQMTEVLHADHLAR</sequence>
<evidence type="ECO:0000313" key="4">
    <source>
        <dbReference type="Proteomes" id="UP000294739"/>
    </source>
</evidence>
<comment type="caution">
    <text evidence="3">The sequence shown here is derived from an EMBL/GenBank/DDBJ whole genome shotgun (WGS) entry which is preliminary data.</text>
</comment>
<feature type="domain" description="DUF2264" evidence="2">
    <location>
        <begin position="425"/>
        <end position="646"/>
    </location>
</feature>